<sequence length="147" mass="16166">MARPSASFTIGQVAQRTGLSVHTLRFYEKEGLFATEVRRIRGNRVYGEKDLDWLHLCTRLRASGMPLTAIREYAALVKEGPTTLPARLALLHTHQQRIVSQIEELSSCSALIARKVALYEEQLAVGGDDPLLPSESRPGTTPASPPS</sequence>
<dbReference type="PANTHER" id="PTHR30204">
    <property type="entry name" value="REDOX-CYCLING DRUG-SENSING TRANSCRIPTIONAL ACTIVATOR SOXR"/>
    <property type="match status" value="1"/>
</dbReference>
<evidence type="ECO:0000313" key="5">
    <source>
        <dbReference type="Proteomes" id="UP000247569"/>
    </source>
</evidence>
<dbReference type="InterPro" id="IPR000551">
    <property type="entry name" value="MerR-type_HTH_dom"/>
</dbReference>
<dbReference type="GO" id="GO:0003700">
    <property type="term" value="F:DNA-binding transcription factor activity"/>
    <property type="evidence" value="ECO:0007669"/>
    <property type="project" value="InterPro"/>
</dbReference>
<dbReference type="InterPro" id="IPR047057">
    <property type="entry name" value="MerR_fam"/>
</dbReference>
<keyword evidence="5" id="KW-1185">Reference proteome</keyword>
<evidence type="ECO:0000256" key="2">
    <source>
        <dbReference type="SAM" id="MobiDB-lite"/>
    </source>
</evidence>
<dbReference type="RefSeq" id="WP_051186696.1">
    <property type="nucleotide sequence ID" value="NZ_QJKF01000001.1"/>
</dbReference>
<dbReference type="Proteomes" id="UP000247569">
    <property type="component" value="Unassembled WGS sequence"/>
</dbReference>
<feature type="domain" description="HTH merR-type" evidence="3">
    <location>
        <begin position="7"/>
        <end position="76"/>
    </location>
</feature>
<dbReference type="PRINTS" id="PR00040">
    <property type="entry name" value="HTHMERR"/>
</dbReference>
<dbReference type="PANTHER" id="PTHR30204:SF98">
    <property type="entry name" value="HTH-TYPE TRANSCRIPTIONAL REGULATOR ADHR"/>
    <property type="match status" value="1"/>
</dbReference>
<dbReference type="CDD" id="cd01109">
    <property type="entry name" value="HTH_YyaN"/>
    <property type="match status" value="1"/>
</dbReference>
<dbReference type="SUPFAM" id="SSF46955">
    <property type="entry name" value="Putative DNA-binding domain"/>
    <property type="match status" value="1"/>
</dbReference>
<dbReference type="PROSITE" id="PS00552">
    <property type="entry name" value="HTH_MERR_1"/>
    <property type="match status" value="1"/>
</dbReference>
<gene>
    <name evidence="4" type="ORF">DFR70_101207</name>
</gene>
<feature type="compositionally biased region" description="Polar residues" evidence="2">
    <location>
        <begin position="137"/>
        <end position="147"/>
    </location>
</feature>
<evidence type="ECO:0000313" key="4">
    <source>
        <dbReference type="EMBL" id="PXX70786.1"/>
    </source>
</evidence>
<comment type="caution">
    <text evidence="4">The sequence shown here is derived from an EMBL/GenBank/DDBJ whole genome shotgun (WGS) entry which is preliminary data.</text>
</comment>
<dbReference type="PROSITE" id="PS50937">
    <property type="entry name" value="HTH_MERR_2"/>
    <property type="match status" value="1"/>
</dbReference>
<protein>
    <submittedName>
        <fullName evidence="4">DNA-binding transcriptional MerR regulator</fullName>
    </submittedName>
</protein>
<name>A0A318K9N4_9NOCA</name>
<evidence type="ECO:0000259" key="3">
    <source>
        <dbReference type="PROSITE" id="PS50937"/>
    </source>
</evidence>
<dbReference type="Gene3D" id="1.10.1660.10">
    <property type="match status" value="1"/>
</dbReference>
<dbReference type="Pfam" id="PF13411">
    <property type="entry name" value="MerR_1"/>
    <property type="match status" value="1"/>
</dbReference>
<dbReference type="EMBL" id="QJKF01000001">
    <property type="protein sequence ID" value="PXX70786.1"/>
    <property type="molecule type" value="Genomic_DNA"/>
</dbReference>
<dbReference type="GO" id="GO:0003677">
    <property type="term" value="F:DNA binding"/>
    <property type="evidence" value="ECO:0007669"/>
    <property type="project" value="UniProtKB-KW"/>
</dbReference>
<dbReference type="InterPro" id="IPR009061">
    <property type="entry name" value="DNA-bd_dom_put_sf"/>
</dbReference>
<dbReference type="OrthoDB" id="9802944at2"/>
<reference evidence="4 5" key="1">
    <citation type="submission" date="2018-05" db="EMBL/GenBank/DDBJ databases">
        <title>Genomic Encyclopedia of Type Strains, Phase IV (KMG-IV): sequencing the most valuable type-strain genomes for metagenomic binning, comparative biology and taxonomic classification.</title>
        <authorList>
            <person name="Goeker M."/>
        </authorList>
    </citation>
    <scope>NUCLEOTIDE SEQUENCE [LARGE SCALE GENOMIC DNA]</scope>
    <source>
        <strain evidence="4 5">DSM 44704</strain>
    </source>
</reference>
<organism evidence="4 5">
    <name type="scientific">Nocardia tenerifensis</name>
    <dbReference type="NCBI Taxonomy" id="228006"/>
    <lineage>
        <taxon>Bacteria</taxon>
        <taxon>Bacillati</taxon>
        <taxon>Actinomycetota</taxon>
        <taxon>Actinomycetes</taxon>
        <taxon>Mycobacteriales</taxon>
        <taxon>Nocardiaceae</taxon>
        <taxon>Nocardia</taxon>
    </lineage>
</organism>
<dbReference type="SMART" id="SM00422">
    <property type="entry name" value="HTH_MERR"/>
    <property type="match status" value="1"/>
</dbReference>
<evidence type="ECO:0000256" key="1">
    <source>
        <dbReference type="ARBA" id="ARBA00023125"/>
    </source>
</evidence>
<proteinExistence type="predicted"/>
<dbReference type="AlphaFoldDB" id="A0A318K9N4"/>
<accession>A0A318K9N4</accession>
<keyword evidence="1 4" id="KW-0238">DNA-binding</keyword>
<feature type="region of interest" description="Disordered" evidence="2">
    <location>
        <begin position="126"/>
        <end position="147"/>
    </location>
</feature>